<gene>
    <name evidence="1" type="ORF">Tci_826628</name>
</gene>
<protein>
    <submittedName>
        <fullName evidence="1">Uncharacterized protein</fullName>
    </submittedName>
</protein>
<evidence type="ECO:0000313" key="1">
    <source>
        <dbReference type="EMBL" id="GFC54658.1"/>
    </source>
</evidence>
<accession>A0A699PWA4</accession>
<comment type="caution">
    <text evidence="1">The sequence shown here is derived from an EMBL/GenBank/DDBJ whole genome shotgun (WGS) entry which is preliminary data.</text>
</comment>
<sequence length="34" mass="3822">ETAEVVHQEALKEKTDSGSKQEEEKCSILIVLHI</sequence>
<dbReference type="EMBL" id="BKCJ010962094">
    <property type="protein sequence ID" value="GFC54658.1"/>
    <property type="molecule type" value="Genomic_DNA"/>
</dbReference>
<feature type="non-terminal residue" evidence="1">
    <location>
        <position position="1"/>
    </location>
</feature>
<proteinExistence type="predicted"/>
<reference evidence="1" key="1">
    <citation type="journal article" date="2019" name="Sci. Rep.">
        <title>Draft genome of Tanacetum cinerariifolium, the natural source of mosquito coil.</title>
        <authorList>
            <person name="Yamashiro T."/>
            <person name="Shiraishi A."/>
            <person name="Satake H."/>
            <person name="Nakayama K."/>
        </authorList>
    </citation>
    <scope>NUCLEOTIDE SEQUENCE</scope>
</reference>
<name>A0A699PWA4_TANCI</name>
<dbReference type="AlphaFoldDB" id="A0A699PWA4"/>
<organism evidence="1">
    <name type="scientific">Tanacetum cinerariifolium</name>
    <name type="common">Dalmatian daisy</name>
    <name type="synonym">Chrysanthemum cinerariifolium</name>
    <dbReference type="NCBI Taxonomy" id="118510"/>
    <lineage>
        <taxon>Eukaryota</taxon>
        <taxon>Viridiplantae</taxon>
        <taxon>Streptophyta</taxon>
        <taxon>Embryophyta</taxon>
        <taxon>Tracheophyta</taxon>
        <taxon>Spermatophyta</taxon>
        <taxon>Magnoliopsida</taxon>
        <taxon>eudicotyledons</taxon>
        <taxon>Gunneridae</taxon>
        <taxon>Pentapetalae</taxon>
        <taxon>asterids</taxon>
        <taxon>campanulids</taxon>
        <taxon>Asterales</taxon>
        <taxon>Asteraceae</taxon>
        <taxon>Asteroideae</taxon>
        <taxon>Anthemideae</taxon>
        <taxon>Anthemidinae</taxon>
        <taxon>Tanacetum</taxon>
    </lineage>
</organism>